<organism evidence="1 3">
    <name type="scientific">Rickettsia canadensis (strain McKiel)</name>
    <dbReference type="NCBI Taxonomy" id="293613"/>
    <lineage>
        <taxon>Bacteria</taxon>
        <taxon>Pseudomonadati</taxon>
        <taxon>Pseudomonadota</taxon>
        <taxon>Alphaproteobacteria</taxon>
        <taxon>Rickettsiales</taxon>
        <taxon>Rickettsiaceae</taxon>
        <taxon>Rickettsieae</taxon>
        <taxon>Rickettsia</taxon>
        <taxon>belli group</taxon>
    </lineage>
</organism>
<sequence>MVREYFSATSGNVTDDMINEYINRHTDAHEPAMTTNIRLE</sequence>
<reference evidence="3" key="2">
    <citation type="submission" date="2007-09" db="EMBL/GenBank/DDBJ databases">
        <title>Complete genome sequence of Rickettsia canadensis.</title>
        <authorList>
            <person name="Madan A."/>
            <person name="Fahey J."/>
            <person name="Helton E."/>
            <person name="Ketteman M."/>
            <person name="Madan A."/>
            <person name="Rodrigues S."/>
            <person name="Sanchez A."/>
            <person name="Whiting M."/>
            <person name="Dasch G."/>
            <person name="Eremeeva M."/>
        </authorList>
    </citation>
    <scope>NUCLEOTIDE SEQUENCE [LARGE SCALE GENOMIC DNA]</scope>
    <source>
        <strain evidence="3">McKiel</strain>
    </source>
</reference>
<protein>
    <recommendedName>
        <fullName evidence="4">Transposase IS200-family protein</fullName>
    </recommendedName>
</protein>
<evidence type="ECO:0000313" key="2">
    <source>
        <dbReference type="EMBL" id="ABV73408.1"/>
    </source>
</evidence>
<dbReference type="EMBL" id="CP000409">
    <property type="protein sequence ID" value="ABV73408.1"/>
    <property type="molecule type" value="Genomic_DNA"/>
</dbReference>
<evidence type="ECO:0008006" key="4">
    <source>
        <dbReference type="Google" id="ProtNLM"/>
    </source>
</evidence>
<evidence type="ECO:0000313" key="3">
    <source>
        <dbReference type="Proteomes" id="UP000007056"/>
    </source>
</evidence>
<accession>A8EYA1</accession>
<dbReference type="AlphaFoldDB" id="A8EYA1"/>
<dbReference type="HOGENOM" id="CLU_3295701_0_0_5"/>
<dbReference type="KEGG" id="rcm:A1E_01945"/>
<dbReference type="STRING" id="293613.A1E_01945"/>
<dbReference type="EMBL" id="CP000409">
    <property type="protein sequence ID" value="ABV73334.1"/>
    <property type="molecule type" value="Genomic_DNA"/>
</dbReference>
<evidence type="ECO:0000313" key="1">
    <source>
        <dbReference type="EMBL" id="ABV73334.1"/>
    </source>
</evidence>
<reference evidence="1" key="1">
    <citation type="submission" date="2007-09" db="EMBL/GenBank/DDBJ databases">
        <title>Complete Genome Sequence of Rickettsia canadensis.</title>
        <authorList>
            <person name="Madan A."/>
            <person name="Fahey J."/>
            <person name="Helton E."/>
            <person name="Ketteman M."/>
            <person name="Madan A."/>
            <person name="Rodrigues S."/>
            <person name="Sanchez A."/>
            <person name="Whiting M."/>
            <person name="Dasch G."/>
            <person name="Eremeeva M."/>
        </authorList>
    </citation>
    <scope>NUCLEOTIDE SEQUENCE</scope>
    <source>
        <strain evidence="1">McKiel</strain>
    </source>
</reference>
<dbReference type="KEGG" id="rcm:A1E_02315"/>
<dbReference type="Proteomes" id="UP000007056">
    <property type="component" value="Chromosome"/>
</dbReference>
<proteinExistence type="predicted"/>
<gene>
    <name evidence="1" type="ordered locus">A1E_01945</name>
    <name evidence="2" type="ordered locus">A1E_02315</name>
</gene>
<name>A8EYA1_RICCK</name>